<dbReference type="PIRSF" id="PIRSF026649">
    <property type="entry name" value="MsbB"/>
    <property type="match status" value="1"/>
</dbReference>
<dbReference type="AlphaFoldDB" id="A0A1R3W1P6"/>
<keyword evidence="3" id="KW-0997">Cell inner membrane</keyword>
<dbReference type="STRING" id="233100.SAMN05216526_1161"/>
<sequence length="305" mass="34844">MPDAEPLPRSLLHPRHWPTWLGVGLLRVSLYLPRSLRLLMGRGLGRLLWHASSRRQHIAATNLQWCFPEWNEAQRTQVLRAHFRVMGQCFIDYPLLWFGSAPEHQRCIKIIDEAGILQRDVPRPVIICAGHAPALDFGGLRLSQELGGVSFAKPMKNPVVEWINTRSRCQYGALVYARKQGLRPVLRAIREGRDFYYLADEDLGPQNTIFAPFFGIKKATVPALGRLAQMSVAKVIPAMGIYDVDKDQYALVLAEPLADFPEGEEMTDTIKMNQALEVLIRRYPEQYLWTQKLFKTRPEGETPPY</sequence>
<evidence type="ECO:0000256" key="2">
    <source>
        <dbReference type="ARBA" id="ARBA00022475"/>
    </source>
</evidence>
<dbReference type="OrthoDB" id="9803456at2"/>
<evidence type="ECO:0000256" key="4">
    <source>
        <dbReference type="ARBA" id="ARBA00022679"/>
    </source>
</evidence>
<dbReference type="EMBL" id="FTPK01000002">
    <property type="protein sequence ID" value="SIT69785.1"/>
    <property type="molecule type" value="Genomic_DNA"/>
</dbReference>
<accession>A0A1R3W1P6</accession>
<organism evidence="7 8">
    <name type="scientific">Ectothiorhodosinus mongolicus</name>
    <dbReference type="NCBI Taxonomy" id="233100"/>
    <lineage>
        <taxon>Bacteria</taxon>
        <taxon>Pseudomonadati</taxon>
        <taxon>Pseudomonadota</taxon>
        <taxon>Gammaproteobacteria</taxon>
        <taxon>Chromatiales</taxon>
        <taxon>Ectothiorhodospiraceae</taxon>
        <taxon>Ectothiorhodosinus</taxon>
    </lineage>
</organism>
<evidence type="ECO:0000256" key="1">
    <source>
        <dbReference type="ARBA" id="ARBA00004533"/>
    </source>
</evidence>
<dbReference type="InterPro" id="IPR004960">
    <property type="entry name" value="LipA_acyltrans"/>
</dbReference>
<keyword evidence="5" id="KW-0472">Membrane</keyword>
<reference evidence="7 8" key="1">
    <citation type="submission" date="2017-01" db="EMBL/GenBank/DDBJ databases">
        <authorList>
            <person name="Mah S.A."/>
            <person name="Swanson W.J."/>
            <person name="Moy G.W."/>
            <person name="Vacquier V.D."/>
        </authorList>
    </citation>
    <scope>NUCLEOTIDE SEQUENCE [LARGE SCALE GENOMIC DNA]</scope>
    <source>
        <strain evidence="7 8">M9</strain>
    </source>
</reference>
<dbReference type="RefSeq" id="WP_076755559.1">
    <property type="nucleotide sequence ID" value="NZ_CP023018.1"/>
</dbReference>
<keyword evidence="4 7" id="KW-0808">Transferase</keyword>
<dbReference type="CDD" id="cd07984">
    <property type="entry name" value="LPLAT_LABLAT-like"/>
    <property type="match status" value="1"/>
</dbReference>
<dbReference type="Proteomes" id="UP000223759">
    <property type="component" value="Unassembled WGS sequence"/>
</dbReference>
<dbReference type="PANTHER" id="PTHR30606">
    <property type="entry name" value="LIPID A BIOSYNTHESIS LAUROYL ACYLTRANSFERASE"/>
    <property type="match status" value="1"/>
</dbReference>
<dbReference type="Pfam" id="PF03279">
    <property type="entry name" value="Lip_A_acyltrans"/>
    <property type="match status" value="1"/>
</dbReference>
<gene>
    <name evidence="7" type="ORF">SAMN05216526_1161</name>
</gene>
<keyword evidence="6" id="KW-0012">Acyltransferase</keyword>
<evidence type="ECO:0000256" key="3">
    <source>
        <dbReference type="ARBA" id="ARBA00022519"/>
    </source>
</evidence>
<keyword evidence="2" id="KW-1003">Cell membrane</keyword>
<comment type="subcellular location">
    <subcellularLocation>
        <location evidence="1">Cell inner membrane</location>
    </subcellularLocation>
</comment>
<name>A0A1R3W1P6_9GAMM</name>
<dbReference type="GO" id="GO:0016746">
    <property type="term" value="F:acyltransferase activity"/>
    <property type="evidence" value="ECO:0007669"/>
    <property type="project" value="UniProtKB-KW"/>
</dbReference>
<keyword evidence="8" id="KW-1185">Reference proteome</keyword>
<dbReference type="PANTHER" id="PTHR30606:SF4">
    <property type="entry name" value="LIPID A BIOSYNTHESIS MYRISTOYLTRANSFERASE"/>
    <property type="match status" value="1"/>
</dbReference>
<protein>
    <submittedName>
        <fullName evidence="7">Lauroyl-KDO2-lipid IV(A) myristoyltransferase</fullName>
    </submittedName>
</protein>
<evidence type="ECO:0000256" key="6">
    <source>
        <dbReference type="ARBA" id="ARBA00023315"/>
    </source>
</evidence>
<evidence type="ECO:0000313" key="8">
    <source>
        <dbReference type="Proteomes" id="UP000223759"/>
    </source>
</evidence>
<evidence type="ECO:0000256" key="5">
    <source>
        <dbReference type="ARBA" id="ARBA00023136"/>
    </source>
</evidence>
<dbReference type="GO" id="GO:0005886">
    <property type="term" value="C:plasma membrane"/>
    <property type="evidence" value="ECO:0007669"/>
    <property type="project" value="UniProtKB-SubCell"/>
</dbReference>
<dbReference type="GO" id="GO:0009247">
    <property type="term" value="P:glycolipid biosynthetic process"/>
    <property type="evidence" value="ECO:0007669"/>
    <property type="project" value="UniProtKB-ARBA"/>
</dbReference>
<evidence type="ECO:0000313" key="7">
    <source>
        <dbReference type="EMBL" id="SIT69785.1"/>
    </source>
</evidence>
<proteinExistence type="predicted"/>